<dbReference type="SUPFAM" id="SSF53474">
    <property type="entry name" value="alpha/beta-Hydrolases"/>
    <property type="match status" value="1"/>
</dbReference>
<organism evidence="1 2">
    <name type="scientific">Hyphococcus aureus</name>
    <dbReference type="NCBI Taxonomy" id="2666033"/>
    <lineage>
        <taxon>Bacteria</taxon>
        <taxon>Pseudomonadati</taxon>
        <taxon>Pseudomonadota</taxon>
        <taxon>Alphaproteobacteria</taxon>
        <taxon>Parvularculales</taxon>
        <taxon>Parvularculaceae</taxon>
        <taxon>Hyphococcus</taxon>
    </lineage>
</organism>
<protein>
    <submittedName>
        <fullName evidence="1">DUF3141 domain-containing protein</fullName>
    </submittedName>
</protein>
<dbReference type="InterPro" id="IPR029058">
    <property type="entry name" value="AB_hydrolase_fold"/>
</dbReference>
<dbReference type="PANTHER" id="PTHR36837:SF2">
    <property type="entry name" value="POLY(3-HYDROXYALKANOATE) POLYMERASE SUBUNIT PHAC"/>
    <property type="match status" value="1"/>
</dbReference>
<dbReference type="RefSeq" id="WP_379881557.1">
    <property type="nucleotide sequence ID" value="NZ_JBHPON010000003.1"/>
</dbReference>
<dbReference type="EMBL" id="JBHPON010000003">
    <property type="protein sequence ID" value="MFC6037561.1"/>
    <property type="molecule type" value="Genomic_DNA"/>
</dbReference>
<dbReference type="PANTHER" id="PTHR36837">
    <property type="entry name" value="POLY(3-HYDROXYALKANOATE) POLYMERASE SUBUNIT PHAC"/>
    <property type="match status" value="1"/>
</dbReference>
<keyword evidence="2" id="KW-1185">Reference proteome</keyword>
<sequence length="564" mass="63636">MTAFADYVVDAAQRNILFWDALRRRANNMLEHEHEGLPPLLKFKYEEVADGAEFKPPSNYKLLKIIEVDDICLDDCLDPEKPPVMIIEPRAGHGPGIGGFKRDSEVGIALHEGYPVYFVVFDPDPKPGQTLADVLHTLRRFVEMLKALHGDRAPILYGNCQGGWAAALLAADCGNEAGPVVMNGSPLSYWAGEAGANPMRLAAGFLGGSWLTHFIGDLGAGVFDGAWLVQNFENLKPEGAIWRKYADLYLNIDTERDRFLDFERWWSGFYRLSREEMLAIVENLFIGNRLEKGEVELCEGCAVDLKNISSPLVVFASYGDNITPPHQALGWIPTVYPTTEDLKTAGQRIVYLINRHVGHLGIFVSAKVARFEHRAILENMNDVENLEPGLYEMRIDNPTGDPDCERDQYTVRFEPRRVEDLHFETPNEAFEKVHAVSETMEGFYAKFMSPFIRAWASPMTAEALKWAHPMRVSRYLYSEKLNPFISVVATAAELAEKSRWRLDANNPYRQAERRGADDIEASIKRWRMARDAAGEQAFDGLYNWAAPTMLQPFLPAAQTRSDKT</sequence>
<comment type="caution">
    <text evidence="1">The sequence shown here is derived from an EMBL/GenBank/DDBJ whole genome shotgun (WGS) entry which is preliminary data.</text>
</comment>
<evidence type="ECO:0000313" key="2">
    <source>
        <dbReference type="Proteomes" id="UP001596116"/>
    </source>
</evidence>
<dbReference type="Proteomes" id="UP001596116">
    <property type="component" value="Unassembled WGS sequence"/>
</dbReference>
<gene>
    <name evidence="1" type="ORF">ACFMB1_18545</name>
</gene>
<dbReference type="Pfam" id="PF11339">
    <property type="entry name" value="DUF3141"/>
    <property type="match status" value="1"/>
</dbReference>
<proteinExistence type="predicted"/>
<reference evidence="1 2" key="1">
    <citation type="submission" date="2024-09" db="EMBL/GenBank/DDBJ databases">
        <authorList>
            <person name="Zhang Z.-H."/>
        </authorList>
    </citation>
    <scope>NUCLEOTIDE SEQUENCE [LARGE SCALE GENOMIC DNA]</scope>
    <source>
        <strain evidence="1 2">HHTR114</strain>
    </source>
</reference>
<dbReference type="InterPro" id="IPR051321">
    <property type="entry name" value="PHA/PHB_synthase"/>
</dbReference>
<accession>A0ABW1KZQ6</accession>
<dbReference type="Gene3D" id="3.40.50.1820">
    <property type="entry name" value="alpha/beta hydrolase"/>
    <property type="match status" value="1"/>
</dbReference>
<dbReference type="InterPro" id="IPR024501">
    <property type="entry name" value="DUF3141"/>
</dbReference>
<name>A0ABW1KZQ6_9PROT</name>
<evidence type="ECO:0000313" key="1">
    <source>
        <dbReference type="EMBL" id="MFC6037561.1"/>
    </source>
</evidence>